<sequence length="101" mass="11107">MNALTIVVLCVCVCTVLGLQSVVDIDSFFSYVSPNIYPSTVSGPTDVSFYLHDKDNNALTDLDDTTLFASWGGERVACGQDQQEKNRFTATFPSDQYPQTL</sequence>
<evidence type="ECO:0000313" key="3">
    <source>
        <dbReference type="Proteomes" id="UP000265618"/>
    </source>
</evidence>
<feature type="non-terminal residue" evidence="2">
    <location>
        <position position="1"/>
    </location>
</feature>
<protein>
    <submittedName>
        <fullName evidence="2">Uncharacterized protein</fullName>
    </submittedName>
</protein>
<keyword evidence="1" id="KW-0732">Signal</keyword>
<feature type="signal peptide" evidence="1">
    <location>
        <begin position="1"/>
        <end position="18"/>
    </location>
</feature>
<name>A0A9K3D3S2_9EUKA</name>
<organism evidence="2 3">
    <name type="scientific">Kipferlia bialata</name>
    <dbReference type="NCBI Taxonomy" id="797122"/>
    <lineage>
        <taxon>Eukaryota</taxon>
        <taxon>Metamonada</taxon>
        <taxon>Carpediemonas-like organisms</taxon>
        <taxon>Kipferlia</taxon>
    </lineage>
</organism>
<reference evidence="2 3" key="1">
    <citation type="journal article" date="2018" name="PLoS ONE">
        <title>The draft genome of Kipferlia bialata reveals reductive genome evolution in fornicate parasites.</title>
        <authorList>
            <person name="Tanifuji G."/>
            <person name="Takabayashi S."/>
            <person name="Kume K."/>
            <person name="Takagi M."/>
            <person name="Nakayama T."/>
            <person name="Kamikawa R."/>
            <person name="Inagaki Y."/>
            <person name="Hashimoto T."/>
        </authorList>
    </citation>
    <scope>NUCLEOTIDE SEQUENCE [LARGE SCALE GENOMIC DNA]</scope>
    <source>
        <strain evidence="2">NY0173</strain>
    </source>
</reference>
<keyword evidence="3" id="KW-1185">Reference proteome</keyword>
<dbReference type="AlphaFoldDB" id="A0A9K3D3S2"/>
<dbReference type="EMBL" id="BDIP01004225">
    <property type="protein sequence ID" value="GIQ88608.1"/>
    <property type="molecule type" value="Genomic_DNA"/>
</dbReference>
<evidence type="ECO:0000313" key="2">
    <source>
        <dbReference type="EMBL" id="GIQ88608.1"/>
    </source>
</evidence>
<accession>A0A9K3D3S2</accession>
<proteinExistence type="predicted"/>
<dbReference type="Proteomes" id="UP000265618">
    <property type="component" value="Unassembled WGS sequence"/>
</dbReference>
<evidence type="ECO:0000256" key="1">
    <source>
        <dbReference type="SAM" id="SignalP"/>
    </source>
</evidence>
<comment type="caution">
    <text evidence="2">The sequence shown here is derived from an EMBL/GenBank/DDBJ whole genome shotgun (WGS) entry which is preliminary data.</text>
</comment>
<feature type="chain" id="PRO_5039940340" evidence="1">
    <location>
        <begin position="19"/>
        <end position="101"/>
    </location>
</feature>
<gene>
    <name evidence="2" type="ORF">KIPB_010899</name>
</gene>